<dbReference type="Gene3D" id="1.10.150.520">
    <property type="match status" value="1"/>
</dbReference>
<organism evidence="8 10">
    <name type="scientific">Methanobrevibacter olleyae</name>
    <dbReference type="NCBI Taxonomy" id="294671"/>
    <lineage>
        <taxon>Archaea</taxon>
        <taxon>Methanobacteriati</taxon>
        <taxon>Methanobacteriota</taxon>
        <taxon>Methanomada group</taxon>
        <taxon>Methanobacteria</taxon>
        <taxon>Methanobacteriales</taxon>
        <taxon>Methanobacteriaceae</taxon>
        <taxon>Methanobrevibacter</taxon>
    </lineage>
</organism>
<evidence type="ECO:0000313" key="11">
    <source>
        <dbReference type="Proteomes" id="UP000183442"/>
    </source>
</evidence>
<dbReference type="GO" id="GO:0046872">
    <property type="term" value="F:metal ion binding"/>
    <property type="evidence" value="ECO:0007669"/>
    <property type="project" value="UniProtKB-KW"/>
</dbReference>
<evidence type="ECO:0000256" key="6">
    <source>
        <dbReference type="ARBA" id="ARBA00022801"/>
    </source>
</evidence>
<dbReference type="PANTHER" id="PTHR46470:SF2">
    <property type="entry name" value="GLYCERALDEHYDE 3-PHOSPHATE PHOSPHATASE"/>
    <property type="match status" value="1"/>
</dbReference>
<dbReference type="EMBL" id="FOTL01000033">
    <property type="protein sequence ID" value="SFL74168.1"/>
    <property type="molecule type" value="Genomic_DNA"/>
</dbReference>
<dbReference type="GO" id="GO:0044281">
    <property type="term" value="P:small molecule metabolic process"/>
    <property type="evidence" value="ECO:0007669"/>
    <property type="project" value="UniProtKB-ARBA"/>
</dbReference>
<dbReference type="SFLD" id="SFLDS00003">
    <property type="entry name" value="Haloacid_Dehalogenase"/>
    <property type="match status" value="1"/>
</dbReference>
<evidence type="ECO:0000313" key="10">
    <source>
        <dbReference type="Proteomes" id="UP000066376"/>
    </source>
</evidence>
<name>A0A126R0K7_METOL</name>
<dbReference type="NCBIfam" id="TIGR01549">
    <property type="entry name" value="HAD-SF-IA-v1"/>
    <property type="match status" value="1"/>
</dbReference>
<dbReference type="InterPro" id="IPR051400">
    <property type="entry name" value="HAD-like_hydrolase"/>
</dbReference>
<keyword evidence="5" id="KW-0479">Metal-binding</keyword>
<dbReference type="InterPro" id="IPR006439">
    <property type="entry name" value="HAD-SF_hydro_IA"/>
</dbReference>
<reference evidence="11" key="3">
    <citation type="submission" date="2016-10" db="EMBL/GenBank/DDBJ databases">
        <authorList>
            <person name="Varghese N."/>
        </authorList>
    </citation>
    <scope>NUCLEOTIDE SEQUENCE [LARGE SCALE GENOMIC DNA]</scope>
    <source>
        <strain evidence="11">DSM 16632</strain>
    </source>
</reference>
<comment type="similarity">
    <text evidence="3">Belongs to the HAD-like hydrolase superfamily.</text>
</comment>
<reference evidence="10" key="2">
    <citation type="submission" date="2016-02" db="EMBL/GenBank/DDBJ databases">
        <title>The draft genome sequence of the rumen methanogen Methanobrevibacter olleyae YLM1.</title>
        <authorList>
            <consortium name="New Zealand Agricultural Greenhouse Gas Research Centre/Pastoral Greenhouse Gas Research Consortium"/>
            <person name="Kelly W.J."/>
            <person name="Li D."/>
            <person name="Lambie S.C."/>
            <person name="Attwood G.T."/>
            <person name="Altermann E."/>
            <person name="Leahy S.C."/>
        </authorList>
    </citation>
    <scope>NUCLEOTIDE SEQUENCE [LARGE SCALE GENOMIC DNA]</scope>
    <source>
        <strain evidence="10">YLM1</strain>
    </source>
</reference>
<dbReference type="SUPFAM" id="SSF56784">
    <property type="entry name" value="HAD-like"/>
    <property type="match status" value="1"/>
</dbReference>
<dbReference type="Pfam" id="PF13419">
    <property type="entry name" value="HAD_2"/>
    <property type="match status" value="1"/>
</dbReference>
<evidence type="ECO:0000313" key="8">
    <source>
        <dbReference type="EMBL" id="AMK15597.1"/>
    </source>
</evidence>
<gene>
    <name evidence="9" type="ORF">SAMN02910297_01649</name>
    <name evidence="8" type="ORF">YLM1_1040</name>
</gene>
<evidence type="ECO:0000256" key="7">
    <source>
        <dbReference type="ARBA" id="ARBA00022842"/>
    </source>
</evidence>
<dbReference type="STRING" id="294671.YLM1_1040"/>
<dbReference type="RefSeq" id="WP_067146967.1">
    <property type="nucleotide sequence ID" value="NZ_CP014265.1"/>
</dbReference>
<dbReference type="InterPro" id="IPR011950">
    <property type="entry name" value="HAD-SF_hydro_IA_CTE7"/>
</dbReference>
<evidence type="ECO:0000256" key="4">
    <source>
        <dbReference type="ARBA" id="ARBA00019531"/>
    </source>
</evidence>
<dbReference type="PANTHER" id="PTHR46470">
    <property type="entry name" value="N-ACYLNEURAMINATE-9-PHOSPHATASE"/>
    <property type="match status" value="1"/>
</dbReference>
<dbReference type="Proteomes" id="UP000066376">
    <property type="component" value="Chromosome"/>
</dbReference>
<keyword evidence="7" id="KW-0460">Magnesium</keyword>
<keyword evidence="6 8" id="KW-0378">Hydrolase</keyword>
<comment type="cofactor">
    <cofactor evidence="1">
        <name>Mg(2+)</name>
        <dbReference type="ChEBI" id="CHEBI:18420"/>
    </cofactor>
</comment>
<dbReference type="Proteomes" id="UP000183442">
    <property type="component" value="Unassembled WGS sequence"/>
</dbReference>
<reference evidence="9" key="4">
    <citation type="submission" date="2016-10" db="EMBL/GenBank/DDBJ databases">
        <authorList>
            <person name="de Groot N.N."/>
        </authorList>
    </citation>
    <scope>NUCLEOTIDE SEQUENCE [LARGE SCALE GENOMIC DNA]</scope>
    <source>
        <strain evidence="9">DSM 16632</strain>
    </source>
</reference>
<evidence type="ECO:0000256" key="1">
    <source>
        <dbReference type="ARBA" id="ARBA00001946"/>
    </source>
</evidence>
<reference evidence="8 10" key="1">
    <citation type="journal article" date="2016" name="Genome Announc.">
        <title>Draft Genome Sequence of the Rumen Methanogen Methanobrevibacter olleyae YLM1.</title>
        <authorList>
            <person name="Kelly W.J."/>
            <person name="Li D."/>
            <person name="Lambie S.C."/>
            <person name="Cox F."/>
            <person name="Attwood G.T."/>
            <person name="Altermann E."/>
            <person name="Leahy S.C."/>
        </authorList>
    </citation>
    <scope>NUCLEOTIDE SEQUENCE [LARGE SCALE GENOMIC DNA]</scope>
    <source>
        <strain evidence="8 10">YLM1</strain>
    </source>
</reference>
<dbReference type="OrthoDB" id="27736at2157"/>
<dbReference type="NCBIfam" id="TIGR02253">
    <property type="entry name" value="CTE7"/>
    <property type="match status" value="1"/>
</dbReference>
<keyword evidence="10" id="KW-1185">Reference proteome</keyword>
<dbReference type="SFLD" id="SFLDG01129">
    <property type="entry name" value="C1.5:_HAD__Beta-PGM__Phosphata"/>
    <property type="match status" value="1"/>
</dbReference>
<dbReference type="InterPro" id="IPR041492">
    <property type="entry name" value="HAD_2"/>
</dbReference>
<dbReference type="InterPro" id="IPR023214">
    <property type="entry name" value="HAD_sf"/>
</dbReference>
<dbReference type="EMBL" id="CP014265">
    <property type="protein sequence ID" value="AMK15597.1"/>
    <property type="molecule type" value="Genomic_DNA"/>
</dbReference>
<dbReference type="Gene3D" id="3.40.50.1000">
    <property type="entry name" value="HAD superfamily/HAD-like"/>
    <property type="match status" value="1"/>
</dbReference>
<protein>
    <recommendedName>
        <fullName evidence="4">Glyceraldehyde 3-phosphate phosphatase</fullName>
    </recommendedName>
</protein>
<evidence type="ECO:0000256" key="3">
    <source>
        <dbReference type="ARBA" id="ARBA00007958"/>
    </source>
</evidence>
<evidence type="ECO:0000256" key="5">
    <source>
        <dbReference type="ARBA" id="ARBA00022723"/>
    </source>
</evidence>
<dbReference type="GO" id="GO:0016791">
    <property type="term" value="F:phosphatase activity"/>
    <property type="evidence" value="ECO:0007669"/>
    <property type="project" value="TreeGrafter"/>
</dbReference>
<evidence type="ECO:0000256" key="2">
    <source>
        <dbReference type="ARBA" id="ARBA00003513"/>
    </source>
</evidence>
<accession>A0A126R0K7</accession>
<dbReference type="InterPro" id="IPR036412">
    <property type="entry name" value="HAD-like_sf"/>
</dbReference>
<proteinExistence type="inferred from homology"/>
<comment type="function">
    <text evidence="2">Catalyzes the dephosphorylation of D,L-glyceraldehyde 3-phosphate in vitro.</text>
</comment>
<evidence type="ECO:0000313" key="9">
    <source>
        <dbReference type="EMBL" id="SFL74168.1"/>
    </source>
</evidence>
<dbReference type="PATRIC" id="fig|294671.3.peg.1089"/>
<dbReference type="AlphaFoldDB" id="A0A126R0K7"/>
<dbReference type="GeneID" id="28489340"/>
<sequence>MTKAVFFDIDDTLVDTSSFADLARHAAIESMCNNGLPLESDEAYDLLKDIIKEKGSNYSKHFNILTKELLGKEDPLLVAIGMTTYHNVKFALLRPFPRTSAILIYLKSKGYKLGAITNGITIKQWEKLVRLNLYHFFDIVITSEEVGVEKPDPGIYIEACRRMACDVKKSVMVGNKLDVDCMGAVNAGMSAILVNSTLSEDEKERVNEEDIDIIVLDSISDVDTVL</sequence>
<dbReference type="KEGG" id="mol:YLM1_1040"/>